<gene>
    <name evidence="1" type="ORF">F8M41_000387</name>
</gene>
<dbReference type="OrthoDB" id="2326825at2759"/>
<dbReference type="SUPFAM" id="SSF52047">
    <property type="entry name" value="RNI-like"/>
    <property type="match status" value="1"/>
</dbReference>
<dbReference type="Proteomes" id="UP000439903">
    <property type="component" value="Unassembled WGS sequence"/>
</dbReference>
<dbReference type="Gene3D" id="3.80.10.10">
    <property type="entry name" value="Ribonuclease Inhibitor"/>
    <property type="match status" value="1"/>
</dbReference>
<dbReference type="EMBL" id="WTPW01001023">
    <property type="protein sequence ID" value="KAF0461681.1"/>
    <property type="molecule type" value="Genomic_DNA"/>
</dbReference>
<evidence type="ECO:0000313" key="1">
    <source>
        <dbReference type="EMBL" id="KAF0461681.1"/>
    </source>
</evidence>
<name>A0A8H3XGS1_GIGMA</name>
<keyword evidence="2" id="KW-1185">Reference proteome</keyword>
<dbReference type="InterPro" id="IPR032675">
    <property type="entry name" value="LRR_dom_sf"/>
</dbReference>
<dbReference type="AlphaFoldDB" id="A0A8H3XGS1"/>
<organism evidence="1 2">
    <name type="scientific">Gigaspora margarita</name>
    <dbReference type="NCBI Taxonomy" id="4874"/>
    <lineage>
        <taxon>Eukaryota</taxon>
        <taxon>Fungi</taxon>
        <taxon>Fungi incertae sedis</taxon>
        <taxon>Mucoromycota</taxon>
        <taxon>Glomeromycotina</taxon>
        <taxon>Glomeromycetes</taxon>
        <taxon>Diversisporales</taxon>
        <taxon>Gigasporaceae</taxon>
        <taxon>Gigaspora</taxon>
    </lineage>
</organism>
<comment type="caution">
    <text evidence="1">The sequence shown here is derived from an EMBL/GenBank/DDBJ whole genome shotgun (WGS) entry which is preliminary data.</text>
</comment>
<accession>A0A8H3XGS1</accession>
<evidence type="ECO:0000313" key="2">
    <source>
        <dbReference type="Proteomes" id="UP000439903"/>
    </source>
</evidence>
<protein>
    <submittedName>
        <fullName evidence="1">RNI-like protein</fullName>
    </submittedName>
</protein>
<proteinExistence type="predicted"/>
<sequence>MLTAMSQSPPSEVLQEIFHYFDDNSYDLHSCVLVNRIWSANAVQLLWNKPFHLLLNKKFNSSHHLISTYLSCLDLEDIYNLDLNLFPHQNFLSLKNFTSPPTFNYPSFLKHFAYLSMIVSVQEWCVINNLYVDDGSPIMQKIILALFRLFAKHSSGLKSFSFVMDMDIEINHGLSYYDDKLQHKILILREQIIRQWLSQIKDFEFAGDFATDKDFPVLIQICRHLIKMEVRLPDFGYNDDDEHYDSSAELTARFIESQTELEHFILRDCHYPQALGTALISQQNTLRYIQFCDIVFDKWCPLDWLPKCFNLEILEFCDSESLSPKVLSPLKLAPLTKLRSITFKEDPVPVDTLESLILASNLNLEEIIFGWPEDCKQDGYAHILNSISLNCPNLLRLGAMIGPNEIDELFGILKFCKKLKYLHIYGNGRPFDVSDILPELGKFIPKTLIELNISARWRFMPDSLRQFLENCCLLVEEQHEMFKQVFKEDEISLKNFVISICDFINDEHLRVLIKHSMKSLKFFSLWNKKFTVSETGIDKASQWLRKSVI</sequence>
<reference evidence="1 2" key="1">
    <citation type="journal article" date="2019" name="Environ. Microbiol.">
        <title>At the nexus of three kingdoms: the genome of the mycorrhizal fungus Gigaspora margarita provides insights into plant, endobacterial and fungal interactions.</title>
        <authorList>
            <person name="Venice F."/>
            <person name="Ghignone S."/>
            <person name="Salvioli di Fossalunga A."/>
            <person name="Amselem J."/>
            <person name="Novero M."/>
            <person name="Xianan X."/>
            <person name="Sedzielewska Toro K."/>
            <person name="Morin E."/>
            <person name="Lipzen A."/>
            <person name="Grigoriev I.V."/>
            <person name="Henrissat B."/>
            <person name="Martin F.M."/>
            <person name="Bonfante P."/>
        </authorList>
    </citation>
    <scope>NUCLEOTIDE SEQUENCE [LARGE SCALE GENOMIC DNA]</scope>
    <source>
        <strain evidence="1 2">BEG34</strain>
    </source>
</reference>